<evidence type="ECO:0000313" key="3">
    <source>
        <dbReference type="Proteomes" id="UP001140074"/>
    </source>
</evidence>
<dbReference type="EMBL" id="JANBUY010000153">
    <property type="protein sequence ID" value="KAJ2862742.1"/>
    <property type="molecule type" value="Genomic_DNA"/>
</dbReference>
<feature type="region of interest" description="Disordered" evidence="1">
    <location>
        <begin position="144"/>
        <end position="198"/>
    </location>
</feature>
<feature type="compositionally biased region" description="Polar residues" evidence="1">
    <location>
        <begin position="188"/>
        <end position="198"/>
    </location>
</feature>
<comment type="caution">
    <text evidence="2">The sequence shown here is derived from an EMBL/GenBank/DDBJ whole genome shotgun (WGS) entry which is preliminary data.</text>
</comment>
<evidence type="ECO:0000313" key="2">
    <source>
        <dbReference type="EMBL" id="KAJ2862742.1"/>
    </source>
</evidence>
<organism evidence="2 3">
    <name type="scientific">Coemansia aciculifera</name>
    <dbReference type="NCBI Taxonomy" id="417176"/>
    <lineage>
        <taxon>Eukaryota</taxon>
        <taxon>Fungi</taxon>
        <taxon>Fungi incertae sedis</taxon>
        <taxon>Zoopagomycota</taxon>
        <taxon>Kickxellomycotina</taxon>
        <taxon>Kickxellomycetes</taxon>
        <taxon>Kickxellales</taxon>
        <taxon>Kickxellaceae</taxon>
        <taxon>Coemansia</taxon>
    </lineage>
</organism>
<dbReference type="AlphaFoldDB" id="A0A9W8M5K9"/>
<dbReference type="Proteomes" id="UP001140074">
    <property type="component" value="Unassembled WGS sequence"/>
</dbReference>
<gene>
    <name evidence="2" type="ORF">GGH94_004076</name>
</gene>
<protein>
    <submittedName>
        <fullName evidence="2">Uncharacterized protein</fullName>
    </submittedName>
</protein>
<reference evidence="2" key="1">
    <citation type="submission" date="2022-07" db="EMBL/GenBank/DDBJ databases">
        <title>Phylogenomic reconstructions and comparative analyses of Kickxellomycotina fungi.</title>
        <authorList>
            <person name="Reynolds N.K."/>
            <person name="Stajich J.E."/>
            <person name="Barry K."/>
            <person name="Grigoriev I.V."/>
            <person name="Crous P."/>
            <person name="Smith M.E."/>
        </authorList>
    </citation>
    <scope>NUCLEOTIDE SEQUENCE</scope>
    <source>
        <strain evidence="2">RSA 476</strain>
    </source>
</reference>
<name>A0A9W8M5K9_9FUNG</name>
<sequence length="223" mass="23300">MDNSTYNEGGVPDAPAPAEVEHILRTYARTFEEFADAFGGRNSVHVCVDRLARSIAASGSAPTATLYVTVSMLRRYMRTSSPSGSSPTAGPAAARSVSPAFNNHAAAALSLADPIASTDAGPAAVSALRLHLLSAILPVARPTAAEKGKGRAPPGDGPPTRTLRKRQRVAPRVVEAIDISSDEEDDAPNTNKIASSSMQGALPNVDSLLEPRWYGMLLSPSIL</sequence>
<accession>A0A9W8M5K9</accession>
<keyword evidence="3" id="KW-1185">Reference proteome</keyword>
<proteinExistence type="predicted"/>
<evidence type="ECO:0000256" key="1">
    <source>
        <dbReference type="SAM" id="MobiDB-lite"/>
    </source>
</evidence>